<evidence type="ECO:0000313" key="12">
    <source>
        <dbReference type="Proteomes" id="UP000593802"/>
    </source>
</evidence>
<evidence type="ECO:0000313" key="11">
    <source>
        <dbReference type="EMBL" id="BCJ87371.1"/>
    </source>
</evidence>
<dbReference type="InterPro" id="IPR041473">
    <property type="entry name" value="CtsR_C"/>
</dbReference>
<dbReference type="KEGG" id="eff:skT53_23560"/>
<keyword evidence="6 8" id="KW-0238">DNA-binding</keyword>
<keyword evidence="12" id="KW-1185">Reference proteome</keyword>
<dbReference type="Proteomes" id="UP000593802">
    <property type="component" value="Chromosome"/>
</dbReference>
<comment type="similarity">
    <text evidence="1 8">Belongs to the CtsR family.</text>
</comment>
<gene>
    <name evidence="11" type="ORF">skT53_23560</name>
</gene>
<evidence type="ECO:0000259" key="9">
    <source>
        <dbReference type="Pfam" id="PF05848"/>
    </source>
</evidence>
<feature type="domain" description="CtsR N-terminal HTH" evidence="9">
    <location>
        <begin position="9"/>
        <end position="79"/>
    </location>
</feature>
<dbReference type="AlphaFoldDB" id="A0A7I8DHR4"/>
<evidence type="ECO:0000256" key="6">
    <source>
        <dbReference type="ARBA" id="ARBA00023125"/>
    </source>
</evidence>
<feature type="domain" description="CtsR C-terminal dimerization" evidence="10">
    <location>
        <begin position="87"/>
        <end position="154"/>
    </location>
</feature>
<dbReference type="FunFam" id="3.30.56.130:FF:000001">
    <property type="entry name" value="Transcriptional regulator CtsR"/>
    <property type="match status" value="1"/>
</dbReference>
<keyword evidence="4 8" id="KW-0805">Transcription regulation</keyword>
<evidence type="ECO:0000256" key="3">
    <source>
        <dbReference type="ARBA" id="ARBA00022491"/>
    </source>
</evidence>
<organism evidence="11 12">
    <name type="scientific">Effusibacillus dendaii</name>
    <dbReference type="NCBI Taxonomy" id="2743772"/>
    <lineage>
        <taxon>Bacteria</taxon>
        <taxon>Bacillati</taxon>
        <taxon>Bacillota</taxon>
        <taxon>Bacilli</taxon>
        <taxon>Bacillales</taxon>
        <taxon>Alicyclobacillaceae</taxon>
        <taxon>Effusibacillus</taxon>
    </lineage>
</organism>
<dbReference type="GO" id="GO:0006355">
    <property type="term" value="P:regulation of DNA-templated transcription"/>
    <property type="evidence" value="ECO:0007669"/>
    <property type="project" value="UniProtKB-UniRule"/>
</dbReference>
<evidence type="ECO:0000256" key="1">
    <source>
        <dbReference type="ARBA" id="ARBA00010189"/>
    </source>
</evidence>
<evidence type="ECO:0000256" key="2">
    <source>
        <dbReference type="ARBA" id="ARBA00014129"/>
    </source>
</evidence>
<dbReference type="EMBL" id="AP023366">
    <property type="protein sequence ID" value="BCJ87371.1"/>
    <property type="molecule type" value="Genomic_DNA"/>
</dbReference>
<evidence type="ECO:0000256" key="8">
    <source>
        <dbReference type="PIRNR" id="PIRNR010607"/>
    </source>
</evidence>
<evidence type="ECO:0000256" key="4">
    <source>
        <dbReference type="ARBA" id="ARBA00023015"/>
    </source>
</evidence>
<evidence type="ECO:0000259" key="10">
    <source>
        <dbReference type="Pfam" id="PF17727"/>
    </source>
</evidence>
<accession>A0A7I8DHR4</accession>
<keyword evidence="5" id="KW-0346">Stress response</keyword>
<protein>
    <recommendedName>
        <fullName evidence="2 8">Transcriptional regulator CtsR</fullName>
    </recommendedName>
</protein>
<dbReference type="InterPro" id="IPR041908">
    <property type="entry name" value="CtsR_C_sf"/>
</dbReference>
<dbReference type="GO" id="GO:0003677">
    <property type="term" value="F:DNA binding"/>
    <property type="evidence" value="ECO:0007669"/>
    <property type="project" value="UniProtKB-UniRule"/>
</dbReference>
<dbReference type="Gene3D" id="1.10.1200.150">
    <property type="entry name" value="Transcriptional regulator CtsR, C-terminal domain"/>
    <property type="match status" value="1"/>
</dbReference>
<name>A0A7I8DHR4_9BACL</name>
<keyword evidence="3 8" id="KW-0678">Repressor</keyword>
<evidence type="ECO:0000256" key="5">
    <source>
        <dbReference type="ARBA" id="ARBA00023016"/>
    </source>
</evidence>
<reference evidence="11 12" key="1">
    <citation type="submission" date="2020-08" db="EMBL/GenBank/DDBJ databases">
        <title>Complete Genome Sequence of Effusibacillus dendaii Strain skT53, Isolated from Farmland soil.</title>
        <authorList>
            <person name="Konishi T."/>
            <person name="Kawasaki H."/>
        </authorList>
    </citation>
    <scope>NUCLEOTIDE SEQUENCE [LARGE SCALE GENOMIC DNA]</scope>
    <source>
        <strain evidence="12">skT53</strain>
    </source>
</reference>
<keyword evidence="7 8" id="KW-0804">Transcription</keyword>
<dbReference type="InterPro" id="IPR041902">
    <property type="entry name" value="CtsR_N_sf"/>
</dbReference>
<dbReference type="InterPro" id="IPR040465">
    <property type="entry name" value="CtsR_N"/>
</dbReference>
<dbReference type="Gene3D" id="3.30.56.130">
    <property type="entry name" value="Transcriptional regulator CtsR, winged HTH domain"/>
    <property type="match status" value="1"/>
</dbReference>
<sequence length="159" mass="18107">MIGVDILSNISDIIEQYIKDILLSGQAGYVEIQRNDLADRFRCVPSQINYVISTRFTVERGYIVESKRGGGGYIRIRKMDLDKGGNVYQTVLRLIGRQISFREAEDVIQRLLEERLITQREARMLLAAVDGDLLQMAASERDRFRAQLLSVLLMAILKG</sequence>
<evidence type="ECO:0000256" key="7">
    <source>
        <dbReference type="ARBA" id="ARBA00023163"/>
    </source>
</evidence>
<dbReference type="PIRSF" id="PIRSF010607">
    <property type="entry name" value="Txn_repr_CtsR"/>
    <property type="match status" value="1"/>
</dbReference>
<dbReference type="InterPro" id="IPR008463">
    <property type="entry name" value="CtsR"/>
</dbReference>
<dbReference type="Pfam" id="PF05848">
    <property type="entry name" value="CtsR"/>
    <property type="match status" value="1"/>
</dbReference>
<proteinExistence type="inferred from homology"/>
<dbReference type="Pfam" id="PF17727">
    <property type="entry name" value="CtsR_C"/>
    <property type="match status" value="1"/>
</dbReference>